<name>A0A2Z3NB66_GEOTH</name>
<evidence type="ECO:0000313" key="2">
    <source>
        <dbReference type="Proteomes" id="UP000246996"/>
    </source>
</evidence>
<gene>
    <name evidence="1" type="ORF">C1N76_17460</name>
</gene>
<dbReference type="Proteomes" id="UP000246996">
    <property type="component" value="Chromosome"/>
</dbReference>
<evidence type="ECO:0000313" key="1">
    <source>
        <dbReference type="EMBL" id="AWO76117.1"/>
    </source>
</evidence>
<organism evidence="1 2">
    <name type="scientific">Geobacillus thermoleovorans</name>
    <name type="common">Bacillus thermoleovorans</name>
    <dbReference type="NCBI Taxonomy" id="33941"/>
    <lineage>
        <taxon>Bacteria</taxon>
        <taxon>Bacillati</taxon>
        <taxon>Bacillota</taxon>
        <taxon>Bacilli</taxon>
        <taxon>Bacillales</taxon>
        <taxon>Anoxybacillaceae</taxon>
        <taxon>Geobacillus</taxon>
        <taxon>Geobacillus thermoleovorans group</taxon>
    </lineage>
</organism>
<protein>
    <submittedName>
        <fullName evidence="1">Uncharacterized protein</fullName>
    </submittedName>
</protein>
<accession>A0A2Z3NB66</accession>
<sequence length="67" mass="7569">MWKGKGSIYGSLSSFGRGVFLAGDSICEKTMPARWTLVLVIDFVWSFSYTLWPRKEPKARLAKPRGS</sequence>
<dbReference type="AlphaFoldDB" id="A0A2Z3NB66"/>
<proteinExistence type="predicted"/>
<dbReference type="EMBL" id="CP027303">
    <property type="protein sequence ID" value="AWO76117.1"/>
    <property type="molecule type" value="Genomic_DNA"/>
</dbReference>
<reference evidence="2" key="1">
    <citation type="submission" date="2018-02" db="EMBL/GenBank/DDBJ databases">
        <title>The complete genome of bacterial strain SGAirxxxx.</title>
        <authorList>
            <person name="Schuster S.C."/>
        </authorList>
    </citation>
    <scope>NUCLEOTIDE SEQUENCE [LARGE SCALE GENOMIC DNA]</scope>
    <source>
        <strain evidence="2">SGAir0734</strain>
    </source>
</reference>